<keyword evidence="1" id="KW-0812">Transmembrane</keyword>
<reference evidence="2" key="1">
    <citation type="submission" date="2021-01" db="EMBL/GenBank/DDBJ databases">
        <authorList>
            <consortium name="Genoscope - CEA"/>
            <person name="William W."/>
        </authorList>
    </citation>
    <scope>NUCLEOTIDE SEQUENCE</scope>
</reference>
<sequence>MFSLLVFLNVVLSQEIKRLTIGHRVEGTQAKWLNQNGDYYELILSEIKSDSDIVVMVKAINPGGDPNIFISKENKYASNEQEGEIASCTSKGNDLCIIDKSKLMRGIPYYISVICTGNCKYDLRVDYDEEYTLEKNDFTQFKLTDNQQSEIIRINVGDYSKSEVELEIEVKALNIYEFESEFQVYLNLGTTPPSSNQHQFIAKDSWSGSKLISLSIQELPQQSILTLLIAGQAGGIFQIKTHTSGILRELKFQEVYNGIVEVGNARIFKVKIQDNNYNDMNEIERKIKWFVKLTPFVGHATLYANPDYQPVLLEQYKFHFERMSQQVLIIEKSQFKNQGGNEKYLYIAVFGNEMCTYELETGIQDFEFQYININVPYEGNIENNEMINYWFVLTGNKTKAVIIELTNYEEECALVLKRCYEDECKIIQDDLNHLEEKYSENSIDLFIYTNSTKNNQLLVFNYDPDVCKAFGDFYSCTYVLAIYPSNTNIQYNNRCYYSILISTQSSHIKLRENTPHKSIVERYNYNYFQFNIGDTQNINRISILLTPIQGSFQIYSSTTNTRPNNVSFEKQGINYIIRYGYENEKIEQGIYFISVFGETAGLYTITVVVIREGDDFRKKGQFAWQYVQLYEGSPQDFTLFSGEVGLYKIDLINYLNKDESKQIYHENLKVEILHESGELVMYGFDHPSSNLSESRWKSQEEIEIQFIEEDYPEVIYLRVEPSEPFSQIQFRIIYRIGWKNNMLVLNENFYTWIEAGDYQYFYYTFFKNEDIQLTKKAHSSKDDQLVVTAFVGNNQHQLITGTMILSASNMPLDKCKTSITEIFYCQVQIQVTSSINTFYSLLISKDNSQIQLTVDEPVTQNLPASFHHYYLFYQQGYDVVLNVVNFGYPQPLQILVSVFDAYQYPNKGIYDYPINTESKNFISTSKTIIGLPHSQLTLHPDSLQFCQSSCVLAITVMKVEDLEYYPTKDQTYSIQYSSGAISLPESIAYYGSIEKDVIKYYKAFVYDDDTNLMIVLTPMSSCDVNIVVSKDKYPDNDQYDWASKDYLGDQLVIESGNPKYPDMAGVYFIGVIGYSTCSYTIVYQTGKFHYYQIQQGIPHNIVLKQGEIAYFKYQQYIVEDFKILFQTTSGTAEYFVDELADDSKESDSFIKQIDTFQFNNDGKGYKKQMKFTPKEKHKYLIAVKSEQDSDIIIAIQVNSTKVYLAKDVIMINQLDPKENQQYSYYSPYDTVLKVEVLDGKVQVEYSVDSSTKPIKKTVSKETTSQGYIEELMKVKSDFSNLFNITISTFDKSATYKIQCRDVQGTKFINVGEIYNILLHPKQSEKFIYNSVYKSDDNTFSILITMLFNTYQKYEYDKYKKEVPKVYVKYINQEQKSHQLQPIKEAQISYYYYAEFKDHAGDYEIEIYNKNDQLSIDFNLIFSNSFLNILVPGQKSVSILKKQPKYWEYFCPSEGKLLLQVQQCGSPLNLFGSTDIDLLRNGQYTKQYQVTDRLIEVIEVKKSGYYYLVTSAINSQSDSSTPFTITAQLLKQDSYIPINDIQPGNDGNLIWELEKKDDNYYLKVTGSRLQIKNNPKFDVLQVAYILVYQFIEEGQSQSFDYCFDTYKYEIQYQNLSNQNELTFSLIQQLDESKLVDAQMIQFNVYTDSILQLRNQETIHLEKFYKPINFNNEYIKQLRWKRYFKYTFGFIIIFGLLFILINYYRKKMNEEKMKFEATNYPNIEMHYRGLND</sequence>
<accession>A0A8S1VSF5</accession>
<organism evidence="2 3">
    <name type="scientific">Paramecium pentaurelia</name>
    <dbReference type="NCBI Taxonomy" id="43138"/>
    <lineage>
        <taxon>Eukaryota</taxon>
        <taxon>Sar</taxon>
        <taxon>Alveolata</taxon>
        <taxon>Ciliophora</taxon>
        <taxon>Intramacronucleata</taxon>
        <taxon>Oligohymenophorea</taxon>
        <taxon>Peniculida</taxon>
        <taxon>Parameciidae</taxon>
        <taxon>Paramecium</taxon>
    </lineage>
</organism>
<proteinExistence type="predicted"/>
<keyword evidence="1" id="KW-1133">Transmembrane helix</keyword>
<name>A0A8S1VSF5_9CILI</name>
<dbReference type="OrthoDB" id="290266at2759"/>
<gene>
    <name evidence="2" type="ORF">PPENT_87.1.T0710069</name>
</gene>
<evidence type="ECO:0000313" key="3">
    <source>
        <dbReference type="Proteomes" id="UP000689195"/>
    </source>
</evidence>
<keyword evidence="3" id="KW-1185">Reference proteome</keyword>
<dbReference type="EMBL" id="CAJJDO010000071">
    <property type="protein sequence ID" value="CAD8179085.1"/>
    <property type="molecule type" value="Genomic_DNA"/>
</dbReference>
<evidence type="ECO:0000256" key="1">
    <source>
        <dbReference type="SAM" id="Phobius"/>
    </source>
</evidence>
<comment type="caution">
    <text evidence="2">The sequence shown here is derived from an EMBL/GenBank/DDBJ whole genome shotgun (WGS) entry which is preliminary data.</text>
</comment>
<keyword evidence="1" id="KW-0472">Membrane</keyword>
<protein>
    <recommendedName>
        <fullName evidence="4">Transmembrane protein</fullName>
    </recommendedName>
</protein>
<evidence type="ECO:0008006" key="4">
    <source>
        <dbReference type="Google" id="ProtNLM"/>
    </source>
</evidence>
<feature type="transmembrane region" description="Helical" evidence="1">
    <location>
        <begin position="1681"/>
        <end position="1702"/>
    </location>
</feature>
<evidence type="ECO:0000313" key="2">
    <source>
        <dbReference type="EMBL" id="CAD8179085.1"/>
    </source>
</evidence>
<dbReference type="Proteomes" id="UP000689195">
    <property type="component" value="Unassembled WGS sequence"/>
</dbReference>